<dbReference type="SUPFAM" id="SSF55874">
    <property type="entry name" value="ATPase domain of HSP90 chaperone/DNA topoisomerase II/histidine kinase"/>
    <property type="match status" value="1"/>
</dbReference>
<comment type="catalytic activity">
    <reaction evidence="1">
        <text>ATP + protein L-histidine = ADP + protein N-phospho-L-histidine.</text>
        <dbReference type="EC" id="2.7.13.3"/>
    </reaction>
</comment>
<accession>A0ABS0IPF7</accession>
<dbReference type="Gene3D" id="1.10.287.130">
    <property type="match status" value="1"/>
</dbReference>
<evidence type="ECO:0000313" key="9">
    <source>
        <dbReference type="EMBL" id="MBF9239645.1"/>
    </source>
</evidence>
<evidence type="ECO:0000256" key="5">
    <source>
        <dbReference type="ARBA" id="ARBA00022777"/>
    </source>
</evidence>
<sequence>MEICSTAPTAGGADPLFAAAGLFQAVLNVSLTAIQLWRPLFGLNDEVVDFSLDYLNPAGQRMAGLPEQPGGTLLARFPGTQAAGTFGFYCQVFTTGEPGRFDVNYQHDGFDNYYHIAAQRHEEWLVVSFTDTADHNRTPVEEALRASQAREQIARAEVERQQRELQRLFEQAPVGLATFHGPHCVVQMANPAVLHMWGRTLEQTLDTPLFELLPEAAGQGFEELLAGVMATGVPYVAYELPAFIDRAGRRDTVYWNFVYQPQREADGQVSGVTVVVTDVTEQVLARQQVQELNTELARVNQGLTATVTDRTRLMNSAQAEATGQRQRLHRLIAEAPAMIAVLTGPDHRIELANDGFHQVFGHRPLVGKPYRQAVPELAGQPFFDRLDAVYQTGETYYGVDEPVTLDRTNSGRLEHTYATYTYQATRDARGRVDGVLIFAYDVTQQVLARRERDAQLLQVGELLAQAPVAVGVFAGPDYRVEVCNPGMLAIWGRTAEQALNRPLFEVLPEIRDQGFEELLDEVGRTGVPHVAHEVALRVLHAGQPATVHVNFVYHPLRDPAGRITAIAAVANDVSEQVAARQSVVGANHKLAALNDKLYAANAALADANEELGTANQQLTRANADLDSFAYTASHDLHTPITNLEGLLQALVEQLPPAVRHDAEVHPLLRLMQGAIDRFQLTLTQLTDIIREDNAPAQPAESVDLASLVEGVRLDLNGLVVSTQPQLLVDVAGCPRLTFAPRNLRSIVYNLLSNALKYHDPARKPIVHVRCKSTKKTTVLEIEDNGLGLDESQQARLFGLFQRLHPHVEGNGVGLYNIKKIVENAGGTIAVRSQPGVGTAFTVTLPVPV</sequence>
<keyword evidence="10" id="KW-1185">Reference proteome</keyword>
<dbReference type="InterPro" id="IPR035965">
    <property type="entry name" value="PAS-like_dom_sf"/>
</dbReference>
<comment type="caution">
    <text evidence="9">The sequence shown here is derived from an EMBL/GenBank/DDBJ whole genome shotgun (WGS) entry which is preliminary data.</text>
</comment>
<protein>
    <recommendedName>
        <fullName evidence="2">histidine kinase</fullName>
        <ecNumber evidence="2">2.7.13.3</ecNumber>
    </recommendedName>
</protein>
<keyword evidence="4" id="KW-0808">Transferase</keyword>
<keyword evidence="3" id="KW-0597">Phosphoprotein</keyword>
<evidence type="ECO:0000256" key="2">
    <source>
        <dbReference type="ARBA" id="ARBA00012438"/>
    </source>
</evidence>
<dbReference type="SUPFAM" id="SSF47384">
    <property type="entry name" value="Homodimeric domain of signal transducing histidine kinase"/>
    <property type="match status" value="1"/>
</dbReference>
<dbReference type="SUPFAM" id="SSF55785">
    <property type="entry name" value="PYP-like sensor domain (PAS domain)"/>
    <property type="match status" value="3"/>
</dbReference>
<dbReference type="InterPro" id="IPR052162">
    <property type="entry name" value="Sensor_kinase/Photoreceptor"/>
</dbReference>
<dbReference type="Gene3D" id="3.30.450.20">
    <property type="entry name" value="PAS domain"/>
    <property type="match status" value="3"/>
</dbReference>
<dbReference type="InterPro" id="IPR036890">
    <property type="entry name" value="HATPase_C_sf"/>
</dbReference>
<dbReference type="PROSITE" id="PS50113">
    <property type="entry name" value="PAC"/>
    <property type="match status" value="1"/>
</dbReference>
<dbReference type="InterPro" id="IPR000014">
    <property type="entry name" value="PAS"/>
</dbReference>
<dbReference type="InterPro" id="IPR013656">
    <property type="entry name" value="PAS_4"/>
</dbReference>
<dbReference type="InterPro" id="IPR000700">
    <property type="entry name" value="PAS-assoc_C"/>
</dbReference>
<evidence type="ECO:0000256" key="6">
    <source>
        <dbReference type="SAM" id="Coils"/>
    </source>
</evidence>
<feature type="coiled-coil region" evidence="6">
    <location>
        <begin position="144"/>
        <end position="171"/>
    </location>
</feature>
<dbReference type="Proteomes" id="UP000597617">
    <property type="component" value="Unassembled WGS sequence"/>
</dbReference>
<keyword evidence="6" id="KW-0175">Coiled coil</keyword>
<name>A0ABS0IPF7_9BACT</name>
<dbReference type="CDD" id="cd00130">
    <property type="entry name" value="PAS"/>
    <property type="match status" value="1"/>
</dbReference>
<dbReference type="SMART" id="SM00387">
    <property type="entry name" value="HATPase_c"/>
    <property type="match status" value="1"/>
</dbReference>
<evidence type="ECO:0000259" key="7">
    <source>
        <dbReference type="PROSITE" id="PS50109"/>
    </source>
</evidence>
<keyword evidence="5" id="KW-0418">Kinase</keyword>
<reference evidence="9 10" key="1">
    <citation type="submission" date="2020-11" db="EMBL/GenBank/DDBJ databases">
        <authorList>
            <person name="Kim M.K."/>
        </authorList>
    </citation>
    <scope>NUCLEOTIDE SEQUENCE [LARGE SCALE GENOMIC DNA]</scope>
    <source>
        <strain evidence="9 10">BT683</strain>
    </source>
</reference>
<feature type="coiled-coil region" evidence="6">
    <location>
        <begin position="590"/>
        <end position="624"/>
    </location>
</feature>
<dbReference type="PROSITE" id="PS50109">
    <property type="entry name" value="HIS_KIN"/>
    <property type="match status" value="1"/>
</dbReference>
<dbReference type="InterPro" id="IPR005467">
    <property type="entry name" value="His_kinase_dom"/>
</dbReference>
<evidence type="ECO:0000259" key="8">
    <source>
        <dbReference type="PROSITE" id="PS50113"/>
    </source>
</evidence>
<dbReference type="Pfam" id="PF02518">
    <property type="entry name" value="HATPase_c"/>
    <property type="match status" value="1"/>
</dbReference>
<evidence type="ECO:0000256" key="3">
    <source>
        <dbReference type="ARBA" id="ARBA00022553"/>
    </source>
</evidence>
<dbReference type="Gene3D" id="3.30.565.10">
    <property type="entry name" value="Histidine kinase-like ATPase, C-terminal domain"/>
    <property type="match status" value="1"/>
</dbReference>
<dbReference type="CDD" id="cd00082">
    <property type="entry name" value="HisKA"/>
    <property type="match status" value="1"/>
</dbReference>
<dbReference type="EC" id="2.7.13.3" evidence="2"/>
<feature type="domain" description="Histidine kinase" evidence="7">
    <location>
        <begin position="631"/>
        <end position="848"/>
    </location>
</feature>
<dbReference type="SMART" id="SM00091">
    <property type="entry name" value="PAS"/>
    <property type="match status" value="3"/>
</dbReference>
<dbReference type="SMART" id="SM00388">
    <property type="entry name" value="HisKA"/>
    <property type="match status" value="1"/>
</dbReference>
<dbReference type="PANTHER" id="PTHR43304">
    <property type="entry name" value="PHYTOCHROME-LIKE PROTEIN CPH1"/>
    <property type="match status" value="1"/>
</dbReference>
<proteinExistence type="predicted"/>
<dbReference type="Pfam" id="PF08448">
    <property type="entry name" value="PAS_4"/>
    <property type="match status" value="3"/>
</dbReference>
<organism evidence="9 10">
    <name type="scientific">Hymenobacter jeongseonensis</name>
    <dbReference type="NCBI Taxonomy" id="2791027"/>
    <lineage>
        <taxon>Bacteria</taxon>
        <taxon>Pseudomonadati</taxon>
        <taxon>Bacteroidota</taxon>
        <taxon>Cytophagia</taxon>
        <taxon>Cytophagales</taxon>
        <taxon>Hymenobacteraceae</taxon>
        <taxon>Hymenobacter</taxon>
    </lineage>
</organism>
<dbReference type="InterPro" id="IPR003594">
    <property type="entry name" value="HATPase_dom"/>
</dbReference>
<dbReference type="InterPro" id="IPR004358">
    <property type="entry name" value="Sig_transdc_His_kin-like_C"/>
</dbReference>
<evidence type="ECO:0000313" key="10">
    <source>
        <dbReference type="Proteomes" id="UP000597617"/>
    </source>
</evidence>
<dbReference type="InterPro" id="IPR036097">
    <property type="entry name" value="HisK_dim/P_sf"/>
</dbReference>
<dbReference type="PRINTS" id="PR00344">
    <property type="entry name" value="BCTRLSENSOR"/>
</dbReference>
<evidence type="ECO:0000256" key="4">
    <source>
        <dbReference type="ARBA" id="ARBA00022679"/>
    </source>
</evidence>
<evidence type="ECO:0000256" key="1">
    <source>
        <dbReference type="ARBA" id="ARBA00000085"/>
    </source>
</evidence>
<dbReference type="PANTHER" id="PTHR43304:SF1">
    <property type="entry name" value="PAC DOMAIN-CONTAINING PROTEIN"/>
    <property type="match status" value="1"/>
</dbReference>
<dbReference type="EMBL" id="JADQDQ010000015">
    <property type="protein sequence ID" value="MBF9239645.1"/>
    <property type="molecule type" value="Genomic_DNA"/>
</dbReference>
<dbReference type="InterPro" id="IPR003661">
    <property type="entry name" value="HisK_dim/P_dom"/>
</dbReference>
<gene>
    <name evidence="9" type="ORF">I2I05_19790</name>
</gene>
<feature type="domain" description="PAC" evidence="8">
    <location>
        <begin position="238"/>
        <end position="291"/>
    </location>
</feature>